<dbReference type="CDD" id="cd01392">
    <property type="entry name" value="HTH_LacI"/>
    <property type="match status" value="1"/>
</dbReference>
<dbReference type="InterPro" id="IPR000843">
    <property type="entry name" value="HTH_LacI"/>
</dbReference>
<evidence type="ECO:0000256" key="4">
    <source>
        <dbReference type="SAM" id="Phobius"/>
    </source>
</evidence>
<dbReference type="Proteomes" id="UP000199197">
    <property type="component" value="Unassembled WGS sequence"/>
</dbReference>
<accession>A0A0P1NTI4</accession>
<evidence type="ECO:0000259" key="5">
    <source>
        <dbReference type="PROSITE" id="PS50932"/>
    </source>
</evidence>
<dbReference type="SUPFAM" id="SSF47413">
    <property type="entry name" value="lambda repressor-like DNA-binding domains"/>
    <property type="match status" value="1"/>
</dbReference>
<proteinExistence type="predicted"/>
<evidence type="ECO:0000313" key="6">
    <source>
        <dbReference type="EMBL" id="CUT02311.1"/>
    </source>
</evidence>
<dbReference type="AlphaFoldDB" id="A0A0P1NTI4"/>
<organism evidence="6 7">
    <name type="scientific">Candidatus Chryseopegocella kryptomonas</name>
    <dbReference type="NCBI Taxonomy" id="1633643"/>
    <lineage>
        <taxon>Bacteria</taxon>
        <taxon>Pseudomonadati</taxon>
        <taxon>Candidatus Kryptoniota</taxon>
        <taxon>Candidatus Chryseopegocella</taxon>
    </lineage>
</organism>
<dbReference type="GO" id="GO:0000976">
    <property type="term" value="F:transcription cis-regulatory region binding"/>
    <property type="evidence" value="ECO:0007669"/>
    <property type="project" value="TreeGrafter"/>
</dbReference>
<dbReference type="EMBL" id="CZVW01000012">
    <property type="protein sequence ID" value="CUT02311.1"/>
    <property type="molecule type" value="Genomic_DNA"/>
</dbReference>
<dbReference type="PANTHER" id="PTHR30146">
    <property type="entry name" value="LACI-RELATED TRANSCRIPTIONAL REPRESSOR"/>
    <property type="match status" value="1"/>
</dbReference>
<gene>
    <name evidence="6" type="ORF">JGI23_01223</name>
</gene>
<dbReference type="InterPro" id="IPR046335">
    <property type="entry name" value="LacI/GalR-like_sensor"/>
</dbReference>
<dbReference type="PANTHER" id="PTHR30146:SF24">
    <property type="entry name" value="XYLOSE OPERON REGULATORY PROTEIN"/>
    <property type="match status" value="1"/>
</dbReference>
<evidence type="ECO:0000256" key="2">
    <source>
        <dbReference type="ARBA" id="ARBA00023125"/>
    </source>
</evidence>
<keyword evidence="1" id="KW-0805">Transcription regulation</keyword>
<feature type="transmembrane region" description="Helical" evidence="4">
    <location>
        <begin position="95"/>
        <end position="111"/>
    </location>
</feature>
<dbReference type="Pfam" id="PF13377">
    <property type="entry name" value="Peripla_BP_3"/>
    <property type="match status" value="1"/>
</dbReference>
<keyword evidence="2" id="KW-0238">DNA-binding</keyword>
<evidence type="ECO:0000256" key="3">
    <source>
        <dbReference type="ARBA" id="ARBA00023163"/>
    </source>
</evidence>
<dbReference type="Gene3D" id="1.10.260.40">
    <property type="entry name" value="lambda repressor-like DNA-binding domains"/>
    <property type="match status" value="1"/>
</dbReference>
<keyword evidence="4" id="KW-0472">Membrane</keyword>
<dbReference type="CDD" id="cd06267">
    <property type="entry name" value="PBP1_LacI_sugar_binding-like"/>
    <property type="match status" value="1"/>
</dbReference>
<dbReference type="PROSITE" id="PS00356">
    <property type="entry name" value="HTH_LACI_1"/>
    <property type="match status" value="1"/>
</dbReference>
<dbReference type="SMART" id="SM00354">
    <property type="entry name" value="HTH_LACI"/>
    <property type="match status" value="1"/>
</dbReference>
<dbReference type="GO" id="GO:0003700">
    <property type="term" value="F:DNA-binding transcription factor activity"/>
    <property type="evidence" value="ECO:0007669"/>
    <property type="project" value="TreeGrafter"/>
</dbReference>
<keyword evidence="4" id="KW-1133">Transmembrane helix</keyword>
<keyword evidence="4" id="KW-0812">Transmembrane</keyword>
<name>A0A0P1NTI4_9BACT</name>
<dbReference type="InterPro" id="IPR010982">
    <property type="entry name" value="Lambda_DNA-bd_dom_sf"/>
</dbReference>
<sequence length="370" mass="42936">MGYSLRKLFKWWFLNLTMKKIFIILWKHFQNKWFFYGITIYDIAREAKVGIGTVSRVLNGNPHVSDETRRKVLEVARRLNYQPHTYAQRLAKQKAYAISAVIPFFISYFFIEVLRGVQDKILDYGFDLVLYGVNDPSTQVEHYIQKSTHRGKVDGVLFFSMKFPEAYTSYFKQRGIPIVLVDTFHPKFDSITVDNFQGAYIATKHLIEHGYEKIGMIVARLESMPAKQRFDGFRKALSDYGKIFYEEYFVESRDTRLDGFTRDAGYQACKELLSRNREIPSAIFVSSDIQAIGVIEALSERGIKVPDDVAVIGFDDIELAKDFGLTTVRQPMYEIGKVAVEKLFERMNSRKTKPEHIKFTPELVIRKTCP</sequence>
<keyword evidence="7" id="KW-1185">Reference proteome</keyword>
<dbReference type="InterPro" id="IPR028082">
    <property type="entry name" value="Peripla_BP_I"/>
</dbReference>
<evidence type="ECO:0000256" key="1">
    <source>
        <dbReference type="ARBA" id="ARBA00023015"/>
    </source>
</evidence>
<protein>
    <submittedName>
        <fullName evidence="6">Transcriptional regulator, LacI family</fullName>
    </submittedName>
</protein>
<dbReference type="Pfam" id="PF00356">
    <property type="entry name" value="LacI"/>
    <property type="match status" value="1"/>
</dbReference>
<evidence type="ECO:0000313" key="7">
    <source>
        <dbReference type="Proteomes" id="UP000199197"/>
    </source>
</evidence>
<dbReference type="Gene3D" id="3.40.50.2300">
    <property type="match status" value="2"/>
</dbReference>
<feature type="domain" description="HTH lacI-type" evidence="5">
    <location>
        <begin position="38"/>
        <end position="92"/>
    </location>
</feature>
<dbReference type="PROSITE" id="PS50932">
    <property type="entry name" value="HTH_LACI_2"/>
    <property type="match status" value="1"/>
</dbReference>
<keyword evidence="3" id="KW-0804">Transcription</keyword>
<dbReference type="SUPFAM" id="SSF53822">
    <property type="entry name" value="Periplasmic binding protein-like I"/>
    <property type="match status" value="1"/>
</dbReference>
<reference evidence="7" key="1">
    <citation type="submission" date="2015-11" db="EMBL/GenBank/DDBJ databases">
        <authorList>
            <person name="Varghese N."/>
        </authorList>
    </citation>
    <scope>NUCLEOTIDE SEQUENCE [LARGE SCALE GENOMIC DNA]</scope>
    <source>
        <strain evidence="7">JGI-23</strain>
    </source>
</reference>